<organism evidence="2 3">
    <name type="scientific">Paenibacillus phytohabitans</name>
    <dbReference type="NCBI Taxonomy" id="2654978"/>
    <lineage>
        <taxon>Bacteria</taxon>
        <taxon>Bacillati</taxon>
        <taxon>Bacillota</taxon>
        <taxon>Bacilli</taxon>
        <taxon>Bacillales</taxon>
        <taxon>Paenibacillaceae</taxon>
        <taxon>Paenibacillus</taxon>
    </lineage>
</organism>
<protein>
    <recommendedName>
        <fullName evidence="4">DUF2569 domain-containing protein</fullName>
    </recommendedName>
</protein>
<feature type="transmembrane region" description="Helical" evidence="1">
    <location>
        <begin position="44"/>
        <end position="64"/>
    </location>
</feature>
<dbReference type="Proteomes" id="UP000596857">
    <property type="component" value="Unassembled WGS sequence"/>
</dbReference>
<keyword evidence="1" id="KW-0812">Transmembrane</keyword>
<dbReference type="RefSeq" id="WP_171716035.1">
    <property type="nucleotide sequence ID" value="NZ_WHOB01000016.1"/>
</dbReference>
<evidence type="ECO:0000256" key="1">
    <source>
        <dbReference type="SAM" id="Phobius"/>
    </source>
</evidence>
<reference evidence="2 3" key="1">
    <citation type="submission" date="2019-10" db="EMBL/GenBank/DDBJ databases">
        <title>Description of Paenibacillus terricola sp. nov.</title>
        <authorList>
            <person name="Carlier A."/>
            <person name="Qi S."/>
        </authorList>
    </citation>
    <scope>NUCLEOTIDE SEQUENCE [LARGE SCALE GENOMIC DNA]</scope>
    <source>
        <strain evidence="2 3">LMG 31459</strain>
    </source>
</reference>
<name>A0ABX1YA83_9BACL</name>
<comment type="caution">
    <text evidence="2">The sequence shown here is derived from an EMBL/GenBank/DDBJ whole genome shotgun (WGS) entry which is preliminary data.</text>
</comment>
<keyword evidence="3" id="KW-1185">Reference proteome</keyword>
<keyword evidence="1" id="KW-0472">Membrane</keyword>
<evidence type="ECO:0008006" key="4">
    <source>
        <dbReference type="Google" id="ProtNLM"/>
    </source>
</evidence>
<feature type="transmembrane region" description="Helical" evidence="1">
    <location>
        <begin position="76"/>
        <end position="97"/>
    </location>
</feature>
<evidence type="ECO:0000313" key="3">
    <source>
        <dbReference type="Proteomes" id="UP000596857"/>
    </source>
</evidence>
<proteinExistence type="predicted"/>
<evidence type="ECO:0000313" key="2">
    <source>
        <dbReference type="EMBL" id="NOU77832.1"/>
    </source>
</evidence>
<sequence>MKYLVKLNLASIILALPVFAAIELIGNALRISRITGWEYGKVERTVTLINIAGFLLTGFLIVYVTRRILGNRRIAMITSLLWFAYFSLFVYLFAALFPMTVHEDEPTPVTGLIFIGILILHFLYLAIVQACSIFLTVREDE</sequence>
<accession>A0ABX1YA83</accession>
<dbReference type="EMBL" id="WHOB01000016">
    <property type="protein sequence ID" value="NOU77832.1"/>
    <property type="molecule type" value="Genomic_DNA"/>
</dbReference>
<gene>
    <name evidence="2" type="ORF">GC101_02960</name>
</gene>
<keyword evidence="1" id="KW-1133">Transmembrane helix</keyword>
<feature type="transmembrane region" description="Helical" evidence="1">
    <location>
        <begin position="109"/>
        <end position="137"/>
    </location>
</feature>